<organism evidence="8 9">
    <name type="scientific">Peptostreptococcus anaerobius</name>
    <dbReference type="NCBI Taxonomy" id="1261"/>
    <lineage>
        <taxon>Bacteria</taxon>
        <taxon>Bacillati</taxon>
        <taxon>Bacillota</taxon>
        <taxon>Clostridia</taxon>
        <taxon>Peptostreptococcales</taxon>
        <taxon>Peptostreptococcaceae</taxon>
        <taxon>Peptostreptococcus</taxon>
    </lineage>
</organism>
<dbReference type="PANTHER" id="PTHR11409:SF43">
    <property type="entry name" value="ADENOSINE DEAMINASE"/>
    <property type="match status" value="1"/>
</dbReference>
<protein>
    <recommendedName>
        <fullName evidence="3">adenosine deaminase</fullName>
        <ecNumber evidence="3">3.5.4.4</ecNumber>
    </recommendedName>
</protein>
<dbReference type="InterPro" id="IPR006330">
    <property type="entry name" value="Ado/ade_deaminase"/>
</dbReference>
<accession>A0A135YNC6</accession>
<sequence>MEDNVLSRDNIDIKKLPKIDLHRHLDGSLRVESVIDEARKQGIDIGDYKDIESRLTAKEKEASLVDYLKCFDLPIKLMQTSQALERFTYEFFEDAYNDGLVYLELRFAPVLHTQKGLSLADVIGAVKRGMDRATEDYPIYGNIILCCMKNLSQDQAIETIEAGKKFIGKGVVGVDLAGPECEGFAHKFIDAMKLAKSYGYRITIHAGEAASGQNVADSIELLGAERIGHGVRIFDNSNAYGIVIDRGILLEICPTSNIQTSTVERMDAHPFIDYYKEGINVSFNTDNTRVSNTNLSKELSIVFDMLNLDKNGYKNLYVNAVKSSFASEAVKNKLLALI</sequence>
<gene>
    <name evidence="8" type="ORF">HMPREF3195_01616</name>
</gene>
<evidence type="ECO:0000313" key="9">
    <source>
        <dbReference type="Proteomes" id="UP000070326"/>
    </source>
</evidence>
<keyword evidence="5" id="KW-0378">Hydrolase</keyword>
<dbReference type="GO" id="GO:0006154">
    <property type="term" value="P:adenosine catabolic process"/>
    <property type="evidence" value="ECO:0007669"/>
    <property type="project" value="TreeGrafter"/>
</dbReference>
<evidence type="ECO:0000256" key="4">
    <source>
        <dbReference type="ARBA" id="ARBA00022723"/>
    </source>
</evidence>
<dbReference type="Proteomes" id="UP000070326">
    <property type="component" value="Unassembled WGS sequence"/>
</dbReference>
<dbReference type="CDD" id="cd01320">
    <property type="entry name" value="ADA"/>
    <property type="match status" value="1"/>
</dbReference>
<dbReference type="PANTHER" id="PTHR11409">
    <property type="entry name" value="ADENOSINE DEAMINASE"/>
    <property type="match status" value="1"/>
</dbReference>
<name>A0A135YNC6_9FIRM</name>
<dbReference type="GO" id="GO:0004000">
    <property type="term" value="F:adenosine deaminase activity"/>
    <property type="evidence" value="ECO:0007669"/>
    <property type="project" value="TreeGrafter"/>
</dbReference>
<proteinExistence type="inferred from homology"/>
<dbReference type="InterPro" id="IPR001365">
    <property type="entry name" value="A_deaminase_dom"/>
</dbReference>
<dbReference type="EC" id="3.5.4.4" evidence="3"/>
<evidence type="ECO:0000256" key="3">
    <source>
        <dbReference type="ARBA" id="ARBA00012784"/>
    </source>
</evidence>
<evidence type="ECO:0000259" key="7">
    <source>
        <dbReference type="Pfam" id="PF00962"/>
    </source>
</evidence>
<evidence type="ECO:0000313" key="8">
    <source>
        <dbReference type="EMBL" id="KXI10874.1"/>
    </source>
</evidence>
<evidence type="ECO:0000256" key="6">
    <source>
        <dbReference type="ARBA" id="ARBA00022833"/>
    </source>
</evidence>
<evidence type="ECO:0000256" key="5">
    <source>
        <dbReference type="ARBA" id="ARBA00022801"/>
    </source>
</evidence>
<dbReference type="STRING" id="1261.HMPREF3195_01616"/>
<dbReference type="Pfam" id="PF00962">
    <property type="entry name" value="A_deaminase"/>
    <property type="match status" value="1"/>
</dbReference>
<comment type="cofactor">
    <cofactor evidence="1">
        <name>Zn(2+)</name>
        <dbReference type="ChEBI" id="CHEBI:29105"/>
    </cofactor>
</comment>
<evidence type="ECO:0000256" key="1">
    <source>
        <dbReference type="ARBA" id="ARBA00001947"/>
    </source>
</evidence>
<dbReference type="InterPro" id="IPR032466">
    <property type="entry name" value="Metal_Hydrolase"/>
</dbReference>
<comment type="caution">
    <text evidence="8">The sequence shown here is derived from an EMBL/GenBank/DDBJ whole genome shotgun (WGS) entry which is preliminary data.</text>
</comment>
<dbReference type="GO" id="GO:0043103">
    <property type="term" value="P:hypoxanthine salvage"/>
    <property type="evidence" value="ECO:0007669"/>
    <property type="project" value="TreeGrafter"/>
</dbReference>
<evidence type="ECO:0000256" key="2">
    <source>
        <dbReference type="ARBA" id="ARBA00006676"/>
    </source>
</evidence>
<dbReference type="GO" id="GO:0046103">
    <property type="term" value="P:inosine biosynthetic process"/>
    <property type="evidence" value="ECO:0007669"/>
    <property type="project" value="TreeGrafter"/>
</dbReference>
<keyword evidence="6" id="KW-0862">Zinc</keyword>
<reference evidence="8 9" key="1">
    <citation type="submission" date="2016-02" db="EMBL/GenBank/DDBJ databases">
        <authorList>
            <person name="Wen L."/>
            <person name="He K."/>
            <person name="Yang H."/>
        </authorList>
    </citation>
    <scope>NUCLEOTIDE SEQUENCE [LARGE SCALE GENOMIC DNA]</scope>
    <source>
        <strain evidence="8 9">MJR8628A</strain>
    </source>
</reference>
<dbReference type="GO" id="GO:0005829">
    <property type="term" value="C:cytosol"/>
    <property type="evidence" value="ECO:0007669"/>
    <property type="project" value="TreeGrafter"/>
</dbReference>
<dbReference type="GO" id="GO:0046872">
    <property type="term" value="F:metal ion binding"/>
    <property type="evidence" value="ECO:0007669"/>
    <property type="project" value="UniProtKB-KW"/>
</dbReference>
<dbReference type="eggNOG" id="COG1816">
    <property type="taxonomic scope" value="Bacteria"/>
</dbReference>
<dbReference type="eggNOG" id="COG0489">
    <property type="taxonomic scope" value="Bacteria"/>
</dbReference>
<keyword evidence="4" id="KW-0479">Metal-binding</keyword>
<dbReference type="AlphaFoldDB" id="A0A135YNC6"/>
<dbReference type="PATRIC" id="fig|1261.3.peg.1592"/>
<dbReference type="EMBL" id="LSQZ01000085">
    <property type="protein sequence ID" value="KXI10874.1"/>
    <property type="molecule type" value="Genomic_DNA"/>
</dbReference>
<feature type="domain" description="Adenosine deaminase" evidence="7">
    <location>
        <begin position="17"/>
        <end position="336"/>
    </location>
</feature>
<dbReference type="SUPFAM" id="SSF51556">
    <property type="entry name" value="Metallo-dependent hydrolases"/>
    <property type="match status" value="1"/>
</dbReference>
<dbReference type="NCBIfam" id="TIGR01430">
    <property type="entry name" value="aden_deam"/>
    <property type="match status" value="1"/>
</dbReference>
<comment type="similarity">
    <text evidence="2">Belongs to the metallo-dependent hydrolases superfamily. Adenosine and AMP deaminases family.</text>
</comment>
<dbReference type="Gene3D" id="3.20.20.140">
    <property type="entry name" value="Metal-dependent hydrolases"/>
    <property type="match status" value="1"/>
</dbReference>